<dbReference type="EMBL" id="BK016252">
    <property type="protein sequence ID" value="DAG05183.1"/>
    <property type="molecule type" value="Genomic_DNA"/>
</dbReference>
<name>A0A8S5VEX3_9CAUD</name>
<sequence>MLYVTSEGDFNKTQRFLAKLAKPNIIERLKAYGSMGVDALAAATPKDSGKTSGSWGYEVKQSGKTYSIVWTNTNVVNGVPIAVILQYGHGTGTGGYVKGRDYINPAIQPIMNRIAEDVWKVVSSVE</sequence>
<reference evidence="1" key="1">
    <citation type="journal article" date="2021" name="Proc. Natl. Acad. Sci. U.S.A.">
        <title>A Catalog of Tens of Thousands of Viruses from Human Metagenomes Reveals Hidden Associations with Chronic Diseases.</title>
        <authorList>
            <person name="Tisza M.J."/>
            <person name="Buck C.B."/>
        </authorList>
    </citation>
    <scope>NUCLEOTIDE SEQUENCE</scope>
    <source>
        <strain evidence="1">CtSXZ3</strain>
    </source>
</reference>
<evidence type="ECO:0000313" key="1">
    <source>
        <dbReference type="EMBL" id="DAG05183.1"/>
    </source>
</evidence>
<proteinExistence type="predicted"/>
<protein>
    <submittedName>
        <fullName evidence="1">Type I neck protein</fullName>
    </submittedName>
</protein>
<organism evidence="1">
    <name type="scientific">Siphoviridae sp. ctSXZ3</name>
    <dbReference type="NCBI Taxonomy" id="2825510"/>
    <lineage>
        <taxon>Viruses</taxon>
        <taxon>Duplodnaviria</taxon>
        <taxon>Heunggongvirae</taxon>
        <taxon>Uroviricota</taxon>
        <taxon>Caudoviricetes</taxon>
    </lineage>
</organism>
<accession>A0A8S5VEX3</accession>